<protein>
    <submittedName>
        <fullName evidence="1">Uncharacterized protein</fullName>
    </submittedName>
</protein>
<accession>A0A1F7WTQ3</accession>
<dbReference type="EMBL" id="MGFM01000001">
    <property type="protein sequence ID" value="OGM06194.1"/>
    <property type="molecule type" value="Genomic_DNA"/>
</dbReference>
<proteinExistence type="predicted"/>
<evidence type="ECO:0000313" key="1">
    <source>
        <dbReference type="EMBL" id="OGM06194.1"/>
    </source>
</evidence>
<comment type="caution">
    <text evidence="1">The sequence shown here is derived from an EMBL/GenBank/DDBJ whole genome shotgun (WGS) entry which is preliminary data.</text>
</comment>
<reference evidence="1 2" key="1">
    <citation type="journal article" date="2016" name="Nat. Commun.">
        <title>Thousands of microbial genomes shed light on interconnected biogeochemical processes in an aquifer system.</title>
        <authorList>
            <person name="Anantharaman K."/>
            <person name="Brown C.T."/>
            <person name="Hug L.A."/>
            <person name="Sharon I."/>
            <person name="Castelle C.J."/>
            <person name="Probst A.J."/>
            <person name="Thomas B.C."/>
            <person name="Singh A."/>
            <person name="Wilkins M.J."/>
            <person name="Karaoz U."/>
            <person name="Brodie E.L."/>
            <person name="Williams K.H."/>
            <person name="Hubbard S.S."/>
            <person name="Banfield J.F."/>
        </authorList>
    </citation>
    <scope>NUCLEOTIDE SEQUENCE [LARGE SCALE GENOMIC DNA]</scope>
</reference>
<name>A0A1F7WTQ3_9BACT</name>
<organism evidence="1 2">
    <name type="scientific">Candidatus Woesebacteria bacterium GWB1_43_5</name>
    <dbReference type="NCBI Taxonomy" id="1802474"/>
    <lineage>
        <taxon>Bacteria</taxon>
        <taxon>Candidatus Woeseibacteriota</taxon>
    </lineage>
</organism>
<dbReference type="Proteomes" id="UP000178812">
    <property type="component" value="Unassembled WGS sequence"/>
</dbReference>
<evidence type="ECO:0000313" key="2">
    <source>
        <dbReference type="Proteomes" id="UP000178812"/>
    </source>
</evidence>
<gene>
    <name evidence="1" type="ORF">A2125_00930</name>
</gene>
<dbReference type="AlphaFoldDB" id="A0A1F7WTQ3"/>
<sequence>MVRAQGPDESMTARGLLGRFYIDAATNPAATLRTGIGVESSARASYNGGPEVAAEAGTAFVGSRIWMAPYFSAATVNNLNNFWGLWIYGEHATQRNGDAAIKISDAGGGFTDDLILQEGTKIRNDVAGDLIVQGNGAANDEDLKFDFETTANEVGVSSSTGVTEIDFGTINLATTGTIGTGNITMSSTAPTLTSKDTDATAGDANSSISTNCTDIGNGTEDCDVILTQQVAGANVDFMSADADGALYLNATGGIILQDDGGTSLAITNDATKTSLVPTAGDYLRIGDVASTTHALDTNDDLLVTGRLEIDGITFANAKVDLIDNIDLNLGTGEDVIFRFSTTQTPDTGLVGLGVEANSLVFVERADMSTDFAHALQTNPTLFIQSADALTPADYISITHDQTNGQIGSGTGALVLDASNGIVLNDSGTQALGVSSDGTLATILPAVGDYLRIGDANTTSQGFATNDDLVVTGGLEVNGATYIDGTQYVTTSGTVYYDQRPIYMGSSLDTTIVHSTVQTPDGLIWGVGAENNGLIISENADISYDFAHALQTNPTLWIQSATQSATQWMSLAHDQTDGRIITGAGNLSIGTGSDGHTLNTPNDLFVSGKVEADGAIFADAGITVNGGNIVLGNDWAWSGVTDVGNFFANLTSQTVDSMVFSVATGNRYIMMIEQGDQAVNFGHTAQTNPTLFIQSADATSVTDYMGLTHDQTNAVITAGNGAIIKDSVTATITASTTQTQGNGPLTTNINEVSVVANANDTVTLPAAAAGLCVKIANNGANVLQIFPASGDDLGAGVNTSDTLIATTNVEFCAYDNINWEIF</sequence>